<dbReference type="Proteomes" id="UP000176938">
    <property type="component" value="Unassembled WGS sequence"/>
</dbReference>
<protein>
    <recommendedName>
        <fullName evidence="6">Restriction endonuclease type IV Mrr domain-containing protein</fullName>
    </recommendedName>
</protein>
<evidence type="ECO:0000313" key="4">
    <source>
        <dbReference type="EMBL" id="OGC05694.1"/>
    </source>
</evidence>
<dbReference type="InterPro" id="IPR011335">
    <property type="entry name" value="Restrct_endonuc-II-like"/>
</dbReference>
<evidence type="ECO:0000259" key="3">
    <source>
        <dbReference type="Pfam" id="PF04471"/>
    </source>
</evidence>
<comment type="caution">
    <text evidence="4">The sequence shown here is derived from an EMBL/GenBank/DDBJ whole genome shotgun (WGS) entry which is preliminary data.</text>
</comment>
<dbReference type="InterPro" id="IPR007560">
    <property type="entry name" value="Restrct_endonuc_IV_Mrr"/>
</dbReference>
<dbReference type="GO" id="GO:0006265">
    <property type="term" value="P:DNA topological change"/>
    <property type="evidence" value="ECO:0007669"/>
    <property type="project" value="InterPro"/>
</dbReference>
<dbReference type="SUPFAM" id="SSF52980">
    <property type="entry name" value="Restriction endonuclease-like"/>
    <property type="match status" value="1"/>
</dbReference>
<keyword evidence="1" id="KW-0472">Membrane</keyword>
<dbReference type="InterPro" id="IPR011856">
    <property type="entry name" value="tRNA_endonuc-like_dom_sf"/>
</dbReference>
<keyword evidence="1" id="KW-1133">Transmembrane helix</keyword>
<dbReference type="Gene3D" id="3.30.65.10">
    <property type="entry name" value="Bacterial Topoisomerase I, domain 1"/>
    <property type="match status" value="1"/>
</dbReference>
<dbReference type="InterPro" id="IPR013498">
    <property type="entry name" value="Topo_IA_Znf"/>
</dbReference>
<evidence type="ECO:0000259" key="2">
    <source>
        <dbReference type="Pfam" id="PF01396"/>
    </source>
</evidence>
<feature type="transmembrane region" description="Helical" evidence="1">
    <location>
        <begin position="23"/>
        <end position="45"/>
    </location>
</feature>
<feature type="transmembrane region" description="Helical" evidence="1">
    <location>
        <begin position="57"/>
        <end position="78"/>
    </location>
</feature>
<gene>
    <name evidence="4" type="ORF">A3H38_04545</name>
</gene>
<dbReference type="Pfam" id="PF01396">
    <property type="entry name" value="Zn_ribbon_Top1"/>
    <property type="match status" value="1"/>
</dbReference>
<dbReference type="PANTHER" id="PTHR30015">
    <property type="entry name" value="MRR RESTRICTION SYSTEM PROTEIN"/>
    <property type="match status" value="1"/>
</dbReference>
<dbReference type="GO" id="GO:0003677">
    <property type="term" value="F:DNA binding"/>
    <property type="evidence" value="ECO:0007669"/>
    <property type="project" value="InterPro"/>
</dbReference>
<evidence type="ECO:0000256" key="1">
    <source>
        <dbReference type="SAM" id="Phobius"/>
    </source>
</evidence>
<name>A0A1F4RBZ2_UNCSA</name>
<dbReference type="GO" id="GO:0009307">
    <property type="term" value="P:DNA restriction-modification system"/>
    <property type="evidence" value="ECO:0007669"/>
    <property type="project" value="InterPro"/>
</dbReference>
<feature type="domain" description="DNA topoisomerase type IA zn finger" evidence="2">
    <location>
        <begin position="289"/>
        <end position="320"/>
    </location>
</feature>
<dbReference type="SUPFAM" id="SSF57783">
    <property type="entry name" value="Zinc beta-ribbon"/>
    <property type="match status" value="1"/>
</dbReference>
<feature type="domain" description="Restriction endonuclease type IV Mrr" evidence="3">
    <location>
        <begin position="152"/>
        <end position="265"/>
    </location>
</feature>
<dbReference type="GO" id="GO:0005694">
    <property type="term" value="C:chromosome"/>
    <property type="evidence" value="ECO:0007669"/>
    <property type="project" value="InterPro"/>
</dbReference>
<sequence>MAKRRANPHKESSVIAVAINSDWWFSAIISSGILAFTFLIVPAIASQNAIIRALSGAFKPVLLMFGGFFALIAVVNYFRQTKSVSRFSVQEVSPISPSAPLSQGPKVSSVNKHEVIHGWSKNDTKWGNLGFQSNPIDAEKTKHPTSWSAELLRDIEWKLFEDLSAAYYKEKGIRAELTKLGADGGIDIKLFQDDSGKPTSLVQCKAWNSKQVGVKEIREFLGVMSHEKIPKGFFMASGSYSLDAKEIAKANRITLIDGVMLLAMIQRLPADAQQRLLDLATEGDYTTPSCPSCGVKMIRRSGKRGDFWGCRNFPKCHQMLSVRRGQ</sequence>
<proteinExistence type="predicted"/>
<dbReference type="InterPro" id="IPR052906">
    <property type="entry name" value="Type_IV_Methyl-Rstrct_Enzyme"/>
</dbReference>
<evidence type="ECO:0008006" key="6">
    <source>
        <dbReference type="Google" id="ProtNLM"/>
    </source>
</evidence>
<dbReference type="GO" id="GO:0003916">
    <property type="term" value="F:DNA topoisomerase activity"/>
    <property type="evidence" value="ECO:0007669"/>
    <property type="project" value="InterPro"/>
</dbReference>
<dbReference type="Pfam" id="PF04471">
    <property type="entry name" value="Mrr_cat"/>
    <property type="match status" value="1"/>
</dbReference>
<keyword evidence="1" id="KW-0812">Transmembrane</keyword>
<dbReference type="EMBL" id="METP01000036">
    <property type="protein sequence ID" value="OGC05694.1"/>
    <property type="molecule type" value="Genomic_DNA"/>
</dbReference>
<reference evidence="4 5" key="1">
    <citation type="journal article" date="2016" name="Nat. Commun.">
        <title>Thousands of microbial genomes shed light on interconnected biogeochemical processes in an aquifer system.</title>
        <authorList>
            <person name="Anantharaman K."/>
            <person name="Brown C.T."/>
            <person name="Hug L.A."/>
            <person name="Sharon I."/>
            <person name="Castelle C.J."/>
            <person name="Probst A.J."/>
            <person name="Thomas B.C."/>
            <person name="Singh A."/>
            <person name="Wilkins M.J."/>
            <person name="Karaoz U."/>
            <person name="Brodie E.L."/>
            <person name="Williams K.H."/>
            <person name="Hubbard S.S."/>
            <person name="Banfield J.F."/>
        </authorList>
    </citation>
    <scope>NUCLEOTIDE SEQUENCE [LARGE SCALE GENOMIC DNA]</scope>
</reference>
<dbReference type="AlphaFoldDB" id="A0A1F4RBZ2"/>
<dbReference type="Gene3D" id="3.40.1350.10">
    <property type="match status" value="1"/>
</dbReference>
<accession>A0A1F4RBZ2</accession>
<organism evidence="4 5">
    <name type="scientific">candidate division WOR-1 bacterium RIFCSPLOWO2_02_FULL_46_20</name>
    <dbReference type="NCBI Taxonomy" id="1802567"/>
    <lineage>
        <taxon>Bacteria</taxon>
        <taxon>Bacillati</taxon>
        <taxon>Saganbacteria</taxon>
    </lineage>
</organism>
<dbReference type="GO" id="GO:0015666">
    <property type="term" value="F:restriction endodeoxyribonuclease activity"/>
    <property type="evidence" value="ECO:0007669"/>
    <property type="project" value="TreeGrafter"/>
</dbReference>
<evidence type="ECO:0000313" key="5">
    <source>
        <dbReference type="Proteomes" id="UP000176938"/>
    </source>
</evidence>
<dbReference type="PANTHER" id="PTHR30015:SF7">
    <property type="entry name" value="TYPE IV METHYL-DIRECTED RESTRICTION ENZYME ECOKMRR"/>
    <property type="match status" value="1"/>
</dbReference>